<evidence type="ECO:0000313" key="4">
    <source>
        <dbReference type="Proteomes" id="UP000711996"/>
    </source>
</evidence>
<feature type="compositionally biased region" description="Polar residues" evidence="1">
    <location>
        <begin position="1"/>
        <end position="31"/>
    </location>
</feature>
<feature type="transmembrane region" description="Helical" evidence="2">
    <location>
        <begin position="120"/>
        <end position="144"/>
    </location>
</feature>
<dbReference type="Proteomes" id="UP000711996">
    <property type="component" value="Unassembled WGS sequence"/>
</dbReference>
<evidence type="ECO:0000256" key="1">
    <source>
        <dbReference type="SAM" id="MobiDB-lite"/>
    </source>
</evidence>
<organism evidence="3 4">
    <name type="scientific">Colletotrichum siamense</name>
    <name type="common">Anthracnose fungus</name>
    <dbReference type="NCBI Taxonomy" id="690259"/>
    <lineage>
        <taxon>Eukaryota</taxon>
        <taxon>Fungi</taxon>
        <taxon>Dikarya</taxon>
        <taxon>Ascomycota</taxon>
        <taxon>Pezizomycotina</taxon>
        <taxon>Sordariomycetes</taxon>
        <taxon>Hypocreomycetidae</taxon>
        <taxon>Glomerellales</taxon>
        <taxon>Glomerellaceae</taxon>
        <taxon>Colletotrichum</taxon>
        <taxon>Colletotrichum gloeosporioides species complex</taxon>
    </lineage>
</organism>
<keyword evidence="2" id="KW-0472">Membrane</keyword>
<accession>A0A9P5EN20</accession>
<comment type="caution">
    <text evidence="3">The sequence shown here is derived from an EMBL/GenBank/DDBJ whole genome shotgun (WGS) entry which is preliminary data.</text>
</comment>
<keyword evidence="4" id="KW-1185">Reference proteome</keyword>
<evidence type="ECO:0000256" key="2">
    <source>
        <dbReference type="SAM" id="Phobius"/>
    </source>
</evidence>
<dbReference type="OrthoDB" id="3692311at2759"/>
<evidence type="ECO:0000313" key="3">
    <source>
        <dbReference type="EMBL" id="KAF4855321.1"/>
    </source>
</evidence>
<feature type="transmembrane region" description="Helical" evidence="2">
    <location>
        <begin position="599"/>
        <end position="621"/>
    </location>
</feature>
<gene>
    <name evidence="3" type="ORF">CGCSCA2_v009108</name>
</gene>
<reference evidence="3" key="1">
    <citation type="submission" date="2019-06" db="EMBL/GenBank/DDBJ databases">
        <authorList>
            <person name="Gan P."/>
            <person name="Shirasu K."/>
        </authorList>
    </citation>
    <scope>NUCLEOTIDE SEQUENCE [LARGE SCALE GENOMIC DNA]</scope>
    <source>
        <strain evidence="3">CAD2</strain>
    </source>
</reference>
<protein>
    <submittedName>
        <fullName evidence="3">Uncharacterized protein</fullName>
    </submittedName>
</protein>
<feature type="transmembrane region" description="Helical" evidence="2">
    <location>
        <begin position="85"/>
        <end position="108"/>
    </location>
</feature>
<sequence length="700" mass="77125">MSNEGNSSSPAPTRQSPQLSPATLRRSQGNPGSAEIDASEDETLPFSTEDVDQSREYRPVATKSEPPCPEDINRPRNNNLGPPTILTDVAVVIFPVAVIVFVIMLWRLDGARVGDKLGAWQNAVIILATLFPILFASIIGRLMFQVARWKLEKGASLVTLEQLIGSRTVGSTLFTIFQFRTTNALAGVLLVVWVFSPLGAQAFLRALDSKHQAEYQPVNVTYLDNLGPSSFYGSSWPNAPGDSLYRIRFGSLATKYVLLVTAPKATKIDRVDLWGNVRIPFLDPKATAWQNVSTNPDEVQYSSLVGIPVAYPGTGNVSFTMESSYINLELQETRRFLVQTSDSGDAANITSNLFSKTPIPNGTWHGYPPDRGDRGPLYQWAIAVDRFIDDVWDEGLENESPSSQMRSRSVLGSPSMFTNETDIIVRPSRILLQLLLPLTGIRRSNILDVVFRISQKYVESQVDCWHSSGRQKCKVVAQRPSKIPHAPEQISELSFPSVVKLLSNQMPAASAREVGGFVDPSIYYLKDPNFEKVDSKTEVDIEDLDPLVLSVRFGQLLNTYAALGHVPDSPTNISSLEPNTTTIQDSSTFSEVFVISEPWIIICLFSSLVLLVGGILSIVFVHLTCGPEILGYVSTTVRSSRFIELDPKTVWLDSSDLSKEIKAMRIQYGFTMDGSVAGERAVAIGRQENQRPFKSPATVG</sequence>
<dbReference type="AlphaFoldDB" id="A0A9P5EN20"/>
<keyword evidence="2" id="KW-0812">Transmembrane</keyword>
<feature type="region of interest" description="Disordered" evidence="1">
    <location>
        <begin position="1"/>
        <end position="79"/>
    </location>
</feature>
<name>A0A9P5EN20_COLSI</name>
<keyword evidence="2" id="KW-1133">Transmembrane helix</keyword>
<dbReference type="EMBL" id="QPMT01000031">
    <property type="protein sequence ID" value="KAF4855321.1"/>
    <property type="molecule type" value="Genomic_DNA"/>
</dbReference>
<proteinExistence type="predicted"/>